<gene>
    <name evidence="2" type="ORF">THOM_2630</name>
</gene>
<keyword evidence="3" id="KW-1185">Reference proteome</keyword>
<protein>
    <submittedName>
        <fullName evidence="2">Uncharacterized protein</fullName>
    </submittedName>
</protein>
<evidence type="ECO:0000313" key="2">
    <source>
        <dbReference type="EMBL" id="ELQ74450.1"/>
    </source>
</evidence>
<dbReference type="Proteomes" id="UP000011185">
    <property type="component" value="Unassembled WGS sequence"/>
</dbReference>
<accession>L7JT10</accession>
<reference evidence="2 3" key="1">
    <citation type="journal article" date="2012" name="PLoS Pathog.">
        <title>The genome of the obligate intracellular parasite Trachipleistophora hominis: new insights into microsporidian genome dynamics and reductive evolution.</title>
        <authorList>
            <person name="Heinz E."/>
            <person name="Williams T.A."/>
            <person name="Nakjang S."/>
            <person name="Noel C.J."/>
            <person name="Swan D.C."/>
            <person name="Goldberg A.V."/>
            <person name="Harris S.R."/>
            <person name="Weinmaier T."/>
            <person name="Markert S."/>
            <person name="Becher D."/>
            <person name="Bernhardt J."/>
            <person name="Dagan T."/>
            <person name="Hacker C."/>
            <person name="Lucocq J.M."/>
            <person name="Schweder T."/>
            <person name="Rattei T."/>
            <person name="Hall N."/>
            <person name="Hirt R.P."/>
            <person name="Embley T.M."/>
        </authorList>
    </citation>
    <scope>NUCLEOTIDE SEQUENCE [LARGE SCALE GENOMIC DNA]</scope>
</reference>
<dbReference type="AlphaFoldDB" id="L7JT10"/>
<dbReference type="HOGENOM" id="CLU_1180922_0_0_1"/>
<dbReference type="EMBL" id="JH994040">
    <property type="protein sequence ID" value="ELQ74450.1"/>
    <property type="molecule type" value="Genomic_DNA"/>
</dbReference>
<name>L7JT10_TRAHO</name>
<sequence length="235" mass="27456">MEYHPVTLEILRDYKNSPETDVSLEILTLIIDSKIFLDIDFIHKYILTYKKNIKNKKTAIKKLEHRIDAYFEHKVYKNIDDNIVCIERISAFASFVLPKNTCAILQLKNDSDISSLGLANRILRLIFVNRENAKRRLLSQLENDSQVLCPNILVNNEQRDGTEGIDKDVDKKRRNKNVTESICGLQTETKRDEELTTEDECFTKQKYLKMDVTAKKPKKTRTNEQEYKEMHGNGK</sequence>
<proteinExistence type="predicted"/>
<feature type="compositionally biased region" description="Basic and acidic residues" evidence="1">
    <location>
        <begin position="221"/>
        <end position="235"/>
    </location>
</feature>
<organism evidence="2 3">
    <name type="scientific">Trachipleistophora hominis</name>
    <name type="common">Microsporidian parasite</name>
    <dbReference type="NCBI Taxonomy" id="72359"/>
    <lineage>
        <taxon>Eukaryota</taxon>
        <taxon>Fungi</taxon>
        <taxon>Fungi incertae sedis</taxon>
        <taxon>Microsporidia</taxon>
        <taxon>Pleistophoridae</taxon>
        <taxon>Trachipleistophora</taxon>
    </lineage>
</organism>
<evidence type="ECO:0000256" key="1">
    <source>
        <dbReference type="SAM" id="MobiDB-lite"/>
    </source>
</evidence>
<evidence type="ECO:0000313" key="3">
    <source>
        <dbReference type="Proteomes" id="UP000011185"/>
    </source>
</evidence>
<feature type="region of interest" description="Disordered" evidence="1">
    <location>
        <begin position="215"/>
        <end position="235"/>
    </location>
</feature>
<dbReference type="InParanoid" id="L7JT10"/>
<dbReference type="VEuPathDB" id="MicrosporidiaDB:THOM_2630"/>